<dbReference type="AlphaFoldDB" id="A0A318IK79"/>
<evidence type="ECO:0000313" key="3">
    <source>
        <dbReference type="Proteomes" id="UP000247792"/>
    </source>
</evidence>
<gene>
    <name evidence="2" type="ORF">DFR42_12721</name>
</gene>
<feature type="transmembrane region" description="Helical" evidence="1">
    <location>
        <begin position="36"/>
        <end position="61"/>
    </location>
</feature>
<evidence type="ECO:0000313" key="2">
    <source>
        <dbReference type="EMBL" id="PXX33942.1"/>
    </source>
</evidence>
<name>A0A318IK79_9BURK</name>
<proteinExistence type="predicted"/>
<feature type="transmembrane region" description="Helical" evidence="1">
    <location>
        <begin position="73"/>
        <end position="95"/>
    </location>
</feature>
<accession>A0A318IK79</accession>
<evidence type="ECO:0000256" key="1">
    <source>
        <dbReference type="SAM" id="Phobius"/>
    </source>
</evidence>
<feature type="transmembrane region" description="Helical" evidence="1">
    <location>
        <begin position="12"/>
        <end position="30"/>
    </location>
</feature>
<feature type="transmembrane region" description="Helical" evidence="1">
    <location>
        <begin position="107"/>
        <end position="127"/>
    </location>
</feature>
<dbReference type="Proteomes" id="UP000247792">
    <property type="component" value="Unassembled WGS sequence"/>
</dbReference>
<comment type="caution">
    <text evidence="2">The sequence shown here is derived from an EMBL/GenBank/DDBJ whole genome shotgun (WGS) entry which is preliminary data.</text>
</comment>
<keyword evidence="1" id="KW-0812">Transmembrane</keyword>
<keyword evidence="1" id="KW-0472">Membrane</keyword>
<keyword evidence="1" id="KW-1133">Transmembrane helix</keyword>
<organism evidence="2 3">
    <name type="scientific">Undibacterium pigrum</name>
    <dbReference type="NCBI Taxonomy" id="401470"/>
    <lineage>
        <taxon>Bacteria</taxon>
        <taxon>Pseudomonadati</taxon>
        <taxon>Pseudomonadota</taxon>
        <taxon>Betaproteobacteria</taxon>
        <taxon>Burkholderiales</taxon>
        <taxon>Oxalobacteraceae</taxon>
        <taxon>Undibacterium</taxon>
    </lineage>
</organism>
<dbReference type="EMBL" id="QJKB01000027">
    <property type="protein sequence ID" value="PXX33942.1"/>
    <property type="molecule type" value="Genomic_DNA"/>
</dbReference>
<protein>
    <submittedName>
        <fullName evidence="2">Uncharacterized protein</fullName>
    </submittedName>
</protein>
<keyword evidence="3" id="KW-1185">Reference proteome</keyword>
<sequence>MLVVLYVESLLLGLLSLGFIKLISIMLTTIHGDAGYVYTFTFLGTVGLVSLWWVLIAALLTVHKQRLYKLPKIIWAGVGTGFFFAAFMVFYPWLFMSPAHSVNDFPAPLLFFLSLPCGIAIHVLRVVTKTRFIPPFKAEMFGVK</sequence>
<reference evidence="2 3" key="1">
    <citation type="submission" date="2018-05" db="EMBL/GenBank/DDBJ databases">
        <title>Genomic Encyclopedia of Type Strains, Phase IV (KMG-IV): sequencing the most valuable type-strain genomes for metagenomic binning, comparative biology and taxonomic classification.</title>
        <authorList>
            <person name="Goeker M."/>
        </authorList>
    </citation>
    <scope>NUCLEOTIDE SEQUENCE [LARGE SCALE GENOMIC DNA]</scope>
    <source>
        <strain evidence="2 3">DSM 19792</strain>
    </source>
</reference>